<feature type="signal peptide" evidence="2">
    <location>
        <begin position="1"/>
        <end position="20"/>
    </location>
</feature>
<reference evidence="3 4" key="2">
    <citation type="journal article" date="2008" name="Nature">
        <title>The Phaeodactylum genome reveals the evolutionary history of diatom genomes.</title>
        <authorList>
            <person name="Bowler C."/>
            <person name="Allen A.E."/>
            <person name="Badger J.H."/>
            <person name="Grimwood J."/>
            <person name="Jabbari K."/>
            <person name="Kuo A."/>
            <person name="Maheswari U."/>
            <person name="Martens C."/>
            <person name="Maumus F."/>
            <person name="Otillar R.P."/>
            <person name="Rayko E."/>
            <person name="Salamov A."/>
            <person name="Vandepoele K."/>
            <person name="Beszteri B."/>
            <person name="Gruber A."/>
            <person name="Heijde M."/>
            <person name="Katinka M."/>
            <person name="Mock T."/>
            <person name="Valentin K."/>
            <person name="Verret F."/>
            <person name="Berges J.A."/>
            <person name="Brownlee C."/>
            <person name="Cadoret J.P."/>
            <person name="Chiovitti A."/>
            <person name="Choi C.J."/>
            <person name="Coesel S."/>
            <person name="De Martino A."/>
            <person name="Detter J.C."/>
            <person name="Durkin C."/>
            <person name="Falciatore A."/>
            <person name="Fournet J."/>
            <person name="Haruta M."/>
            <person name="Huysman M.J."/>
            <person name="Jenkins B.D."/>
            <person name="Jiroutova K."/>
            <person name="Jorgensen R.E."/>
            <person name="Joubert Y."/>
            <person name="Kaplan A."/>
            <person name="Kroger N."/>
            <person name="Kroth P.G."/>
            <person name="La Roche J."/>
            <person name="Lindquist E."/>
            <person name="Lommer M."/>
            <person name="Martin-Jezequel V."/>
            <person name="Lopez P.J."/>
            <person name="Lucas S."/>
            <person name="Mangogna M."/>
            <person name="McGinnis K."/>
            <person name="Medlin L.K."/>
            <person name="Montsant A."/>
            <person name="Oudot-Le Secq M.P."/>
            <person name="Napoli C."/>
            <person name="Obornik M."/>
            <person name="Parker M.S."/>
            <person name="Petit J.L."/>
            <person name="Porcel B.M."/>
            <person name="Poulsen N."/>
            <person name="Robison M."/>
            <person name="Rychlewski L."/>
            <person name="Rynearson T.A."/>
            <person name="Schmutz J."/>
            <person name="Shapiro H."/>
            <person name="Siaut M."/>
            <person name="Stanley M."/>
            <person name="Sussman M.R."/>
            <person name="Taylor A.R."/>
            <person name="Vardi A."/>
            <person name="von Dassow P."/>
            <person name="Vyverman W."/>
            <person name="Willis A."/>
            <person name="Wyrwicz L.S."/>
            <person name="Rokhsar D.S."/>
            <person name="Weissenbach J."/>
            <person name="Armbrust E.V."/>
            <person name="Green B.R."/>
            <person name="Van de Peer Y."/>
            <person name="Grigoriev I.V."/>
        </authorList>
    </citation>
    <scope>NUCLEOTIDE SEQUENCE [LARGE SCALE GENOMIC DNA]</scope>
    <source>
        <strain evidence="3 4">CCMP1335</strain>
    </source>
</reference>
<evidence type="ECO:0000256" key="2">
    <source>
        <dbReference type="SAM" id="SignalP"/>
    </source>
</evidence>
<dbReference type="GeneID" id="7450968"/>
<dbReference type="AlphaFoldDB" id="B8C8I6"/>
<sequence length="382" mass="42693">MALLFRYLFLFVSWFRPLACFVPLIHSPILQPHLSTSSPLQTSSSATCEWHFVSKDEEASISDDAEVVLRGCDAIITTLDTDITGNIHSGRWIRSFHTSSTKQLEMLQQQQDNDVPIKLQSPPTEAILAMEATHRWSSNFVRTLHLCPWAGNSLDTPGAIRFWILLVDVDDMDSKAMEGFESVVREAGRHLQQITTNIDGSDLDAIEASAAISFVILVPTSSFSSASDNNLPFGIFHEFFVDLEDRLLDECDDYFDSIGDEIDQKTNDNNEPVGCQVTIAAFHPQWQFGSDGNESETQSIDYEKRTPFPTISIVMTSAIDALMDQSANRQQESNEEDDDEASSAPVTDRIAVLNEKTLCAMGVEKLKNIFDKEVLLRCPLDE</sequence>
<dbReference type="OMA" id="ATHRWSS"/>
<proteinExistence type="predicted"/>
<dbReference type="eggNOG" id="ENOG502T707">
    <property type="taxonomic scope" value="Eukaryota"/>
</dbReference>
<evidence type="ECO:0000256" key="1">
    <source>
        <dbReference type="SAM" id="MobiDB-lite"/>
    </source>
</evidence>
<dbReference type="HOGENOM" id="CLU_724615_0_0_1"/>
<dbReference type="Pfam" id="PF07209">
    <property type="entry name" value="DUF1415"/>
    <property type="match status" value="1"/>
</dbReference>
<keyword evidence="2" id="KW-0732">Signal</keyword>
<keyword evidence="4" id="KW-1185">Reference proteome</keyword>
<reference evidence="3 4" key="1">
    <citation type="journal article" date="2004" name="Science">
        <title>The genome of the diatom Thalassiosira pseudonana: ecology, evolution, and metabolism.</title>
        <authorList>
            <person name="Armbrust E.V."/>
            <person name="Berges J.A."/>
            <person name="Bowler C."/>
            <person name="Green B.R."/>
            <person name="Martinez D."/>
            <person name="Putnam N.H."/>
            <person name="Zhou S."/>
            <person name="Allen A.E."/>
            <person name="Apt K.E."/>
            <person name="Bechner M."/>
            <person name="Brzezinski M.A."/>
            <person name="Chaal B.K."/>
            <person name="Chiovitti A."/>
            <person name="Davis A.K."/>
            <person name="Demarest M.S."/>
            <person name="Detter J.C."/>
            <person name="Glavina T."/>
            <person name="Goodstein D."/>
            <person name="Hadi M.Z."/>
            <person name="Hellsten U."/>
            <person name="Hildebrand M."/>
            <person name="Jenkins B.D."/>
            <person name="Jurka J."/>
            <person name="Kapitonov V.V."/>
            <person name="Kroger N."/>
            <person name="Lau W.W."/>
            <person name="Lane T.W."/>
            <person name="Larimer F.W."/>
            <person name="Lippmeier J.C."/>
            <person name="Lucas S."/>
            <person name="Medina M."/>
            <person name="Montsant A."/>
            <person name="Obornik M."/>
            <person name="Parker M.S."/>
            <person name="Palenik B."/>
            <person name="Pazour G.J."/>
            <person name="Richardson P.M."/>
            <person name="Rynearson T.A."/>
            <person name="Saito M.A."/>
            <person name="Schwartz D.C."/>
            <person name="Thamatrakoln K."/>
            <person name="Valentin K."/>
            <person name="Vardi A."/>
            <person name="Wilkerson F.P."/>
            <person name="Rokhsar D.S."/>
        </authorList>
    </citation>
    <scope>NUCLEOTIDE SEQUENCE [LARGE SCALE GENOMIC DNA]</scope>
    <source>
        <strain evidence="3 4">CCMP1335</strain>
    </source>
</reference>
<accession>B8C8I6</accession>
<dbReference type="InParanoid" id="B8C8I6"/>
<evidence type="ECO:0000313" key="3">
    <source>
        <dbReference type="EMBL" id="EED90492.1"/>
    </source>
</evidence>
<name>B8C8I6_THAPS</name>
<dbReference type="KEGG" id="tps:THAPSDRAFT_24044"/>
<dbReference type="EMBL" id="CM000645">
    <property type="protein sequence ID" value="EED90492.1"/>
    <property type="molecule type" value="Genomic_DNA"/>
</dbReference>
<organism evidence="3 4">
    <name type="scientific">Thalassiosira pseudonana</name>
    <name type="common">Marine diatom</name>
    <name type="synonym">Cyclotella nana</name>
    <dbReference type="NCBI Taxonomy" id="35128"/>
    <lineage>
        <taxon>Eukaryota</taxon>
        <taxon>Sar</taxon>
        <taxon>Stramenopiles</taxon>
        <taxon>Ochrophyta</taxon>
        <taxon>Bacillariophyta</taxon>
        <taxon>Coscinodiscophyceae</taxon>
        <taxon>Thalassiosirophycidae</taxon>
        <taxon>Thalassiosirales</taxon>
        <taxon>Thalassiosiraceae</taxon>
        <taxon>Thalassiosira</taxon>
    </lineage>
</organism>
<dbReference type="InterPro" id="IPR009858">
    <property type="entry name" value="DUF1415"/>
</dbReference>
<dbReference type="PaxDb" id="35128-Thaps24044"/>
<feature type="chain" id="PRO_5002866394" evidence="2">
    <location>
        <begin position="21"/>
        <end position="382"/>
    </location>
</feature>
<dbReference type="RefSeq" id="XP_002292517.1">
    <property type="nucleotide sequence ID" value="XM_002292481.1"/>
</dbReference>
<dbReference type="Proteomes" id="UP000001449">
    <property type="component" value="Chromosome 9"/>
</dbReference>
<evidence type="ECO:0000313" key="4">
    <source>
        <dbReference type="Proteomes" id="UP000001449"/>
    </source>
</evidence>
<protein>
    <submittedName>
        <fullName evidence="3">Uncharacterized protein</fullName>
    </submittedName>
</protein>
<feature type="region of interest" description="Disordered" evidence="1">
    <location>
        <begin position="326"/>
        <end position="347"/>
    </location>
</feature>
<gene>
    <name evidence="3" type="ORF">THAPSDRAFT_24044</name>
</gene>